<dbReference type="EMBL" id="JAHKNI010000001">
    <property type="protein sequence ID" value="MBU3060794.1"/>
    <property type="molecule type" value="Genomic_DNA"/>
</dbReference>
<proteinExistence type="predicted"/>
<evidence type="ECO:0000313" key="2">
    <source>
        <dbReference type="EMBL" id="MBU3060794.1"/>
    </source>
</evidence>
<organism evidence="2 3">
    <name type="scientific">Nocardia albiluteola</name>
    <dbReference type="NCBI Taxonomy" id="2842303"/>
    <lineage>
        <taxon>Bacteria</taxon>
        <taxon>Bacillati</taxon>
        <taxon>Actinomycetota</taxon>
        <taxon>Actinomycetes</taxon>
        <taxon>Mycobacteriales</taxon>
        <taxon>Nocardiaceae</taxon>
        <taxon>Nocardia</taxon>
    </lineage>
</organism>
<evidence type="ECO:0000313" key="3">
    <source>
        <dbReference type="Proteomes" id="UP000733379"/>
    </source>
</evidence>
<accession>A0ABS6AUT3</accession>
<comment type="caution">
    <text evidence="2">The sequence shown here is derived from an EMBL/GenBank/DDBJ whole genome shotgun (WGS) entry which is preliminary data.</text>
</comment>
<sequence>MMRKTFITTALIAAAAALAVAPSAQADDYKDYNDATADFVLYNTPAAATAQANHKQVLASIYGLDHPVYCKGTFPAGPFADCMQHDDFGWFHLSPTQLPQLGTVWTHLT</sequence>
<reference evidence="2 3" key="1">
    <citation type="submission" date="2021-06" db="EMBL/GenBank/DDBJ databases">
        <title>Actinomycetes sequencing.</title>
        <authorList>
            <person name="Shan Q."/>
        </authorList>
    </citation>
    <scope>NUCLEOTIDE SEQUENCE [LARGE SCALE GENOMIC DNA]</scope>
    <source>
        <strain evidence="2 3">NEAU-G5</strain>
    </source>
</reference>
<name>A0ABS6AUT3_9NOCA</name>
<evidence type="ECO:0000256" key="1">
    <source>
        <dbReference type="SAM" id="SignalP"/>
    </source>
</evidence>
<keyword evidence="3" id="KW-1185">Reference proteome</keyword>
<dbReference type="Proteomes" id="UP000733379">
    <property type="component" value="Unassembled WGS sequence"/>
</dbReference>
<protein>
    <recommendedName>
        <fullName evidence="4">Secreted protein</fullName>
    </recommendedName>
</protein>
<evidence type="ECO:0008006" key="4">
    <source>
        <dbReference type="Google" id="ProtNLM"/>
    </source>
</evidence>
<gene>
    <name evidence="2" type="ORF">KO481_04550</name>
</gene>
<feature type="chain" id="PRO_5046976933" description="Secreted protein" evidence="1">
    <location>
        <begin position="27"/>
        <end position="109"/>
    </location>
</feature>
<dbReference type="RefSeq" id="WP_215915598.1">
    <property type="nucleotide sequence ID" value="NZ_JAHKNI010000001.1"/>
</dbReference>
<keyword evidence="1" id="KW-0732">Signal</keyword>
<feature type="signal peptide" evidence="1">
    <location>
        <begin position="1"/>
        <end position="26"/>
    </location>
</feature>